<evidence type="ECO:0000313" key="1">
    <source>
        <dbReference type="EnsemblMetazoa" id="GAUT033108-PA"/>
    </source>
</evidence>
<name>A0A1A9VCR5_GLOAU</name>
<keyword evidence="2" id="KW-1185">Reference proteome</keyword>
<accession>A0A1A9VCR5</accession>
<protein>
    <submittedName>
        <fullName evidence="1">Uncharacterized protein</fullName>
    </submittedName>
</protein>
<dbReference type="EnsemblMetazoa" id="GAUT033108-RA">
    <property type="protein sequence ID" value="GAUT033108-PA"/>
    <property type="gene ID" value="GAUT033108"/>
</dbReference>
<sequence length="110" mass="12558">MFRDEGKLYTSKANRLEAYRIVFKRQKKRQCVQIVIGRCLCAGRLKLMLILLQHFGDLPAGYKTHMVSAIPRFKSKTDRIERTSATMGIPMNGRFLMTVVSSVPDHCPKG</sequence>
<evidence type="ECO:0000313" key="2">
    <source>
        <dbReference type="Proteomes" id="UP000078200"/>
    </source>
</evidence>
<dbReference type="VEuPathDB" id="VectorBase:GAUT033108"/>
<dbReference type="AlphaFoldDB" id="A0A1A9VCR5"/>
<dbReference type="Proteomes" id="UP000078200">
    <property type="component" value="Unassembled WGS sequence"/>
</dbReference>
<proteinExistence type="predicted"/>
<organism evidence="1 2">
    <name type="scientific">Glossina austeni</name>
    <name type="common">Savannah tsetse fly</name>
    <dbReference type="NCBI Taxonomy" id="7395"/>
    <lineage>
        <taxon>Eukaryota</taxon>
        <taxon>Metazoa</taxon>
        <taxon>Ecdysozoa</taxon>
        <taxon>Arthropoda</taxon>
        <taxon>Hexapoda</taxon>
        <taxon>Insecta</taxon>
        <taxon>Pterygota</taxon>
        <taxon>Neoptera</taxon>
        <taxon>Endopterygota</taxon>
        <taxon>Diptera</taxon>
        <taxon>Brachycera</taxon>
        <taxon>Muscomorpha</taxon>
        <taxon>Hippoboscoidea</taxon>
        <taxon>Glossinidae</taxon>
        <taxon>Glossina</taxon>
    </lineage>
</organism>
<reference evidence="1" key="1">
    <citation type="submission" date="2020-05" db="UniProtKB">
        <authorList>
            <consortium name="EnsemblMetazoa"/>
        </authorList>
    </citation>
    <scope>IDENTIFICATION</scope>
    <source>
        <strain evidence="1">TTRI</strain>
    </source>
</reference>